<proteinExistence type="predicted"/>
<accession>A0A071MLT3</accession>
<dbReference type="Gene3D" id="2.40.50.200">
    <property type="entry name" value="Bacterial OB-fold"/>
    <property type="match status" value="1"/>
</dbReference>
<evidence type="ECO:0000256" key="1">
    <source>
        <dbReference type="ARBA" id="ARBA00022729"/>
    </source>
</evidence>
<dbReference type="NCBIfam" id="NF033674">
    <property type="entry name" value="stress_OB_fold"/>
    <property type="match status" value="1"/>
</dbReference>
<organism evidence="3">
    <name type="scientific">Burkholderia cenocepacia</name>
    <dbReference type="NCBI Taxonomy" id="95486"/>
    <lineage>
        <taxon>Bacteria</taxon>
        <taxon>Pseudomonadati</taxon>
        <taxon>Pseudomonadota</taxon>
        <taxon>Betaproteobacteria</taxon>
        <taxon>Burkholderiales</taxon>
        <taxon>Burkholderiaceae</taxon>
        <taxon>Burkholderia</taxon>
        <taxon>Burkholderia cepacia complex</taxon>
    </lineage>
</organism>
<dbReference type="PANTHER" id="PTHR36571">
    <property type="entry name" value="PROTEIN YGIW"/>
    <property type="match status" value="1"/>
</dbReference>
<feature type="chain" id="PRO_5001678064" evidence="2">
    <location>
        <begin position="22"/>
        <end position="117"/>
    </location>
</feature>
<dbReference type="Pfam" id="PF04076">
    <property type="entry name" value="BOF"/>
    <property type="match status" value="1"/>
</dbReference>
<keyword evidence="1 2" id="KW-0732">Signal</keyword>
<dbReference type="PANTHER" id="PTHR36571:SF1">
    <property type="entry name" value="PROTEIN YGIW"/>
    <property type="match status" value="1"/>
</dbReference>
<dbReference type="SUPFAM" id="SSF101756">
    <property type="entry name" value="Hypothetical protein YgiW"/>
    <property type="match status" value="1"/>
</dbReference>
<evidence type="ECO:0000256" key="2">
    <source>
        <dbReference type="SAM" id="SignalP"/>
    </source>
</evidence>
<dbReference type="InterPro" id="IPR036700">
    <property type="entry name" value="BOBF_sf"/>
</dbReference>
<reference evidence="3" key="1">
    <citation type="submission" date="2014-04" db="EMBL/GenBank/DDBJ databases">
        <title>In planta biocontrol of soil-borne Fusarium wilt of banana through a plant endophytic bacterium, Burkholderia cenocepacia 869T2.</title>
        <authorList>
            <person name="Ho Y.-N."/>
            <person name="Chiang H.-M."/>
            <person name="Chao C.-P."/>
            <person name="Su C.-C."/>
            <person name="Hsu H.-F."/>
            <person name="Guo C.-T."/>
            <person name="Hsieh J.-L."/>
            <person name="Huang C.-C."/>
        </authorList>
    </citation>
    <scope>NUCLEOTIDE SEQUENCE [LARGE SCALE GENOMIC DNA]</scope>
    <source>
        <strain evidence="3">869T2</strain>
    </source>
</reference>
<dbReference type="InterPro" id="IPR005220">
    <property type="entry name" value="CarO-like"/>
</dbReference>
<sequence length="117" mass="12778">MKHLARILAVALATLPAAVYAQYTGPSALTTTTVKELLANGKDDQHVQLQGRIVKHVGGEDYEFADATGTIRVEIDHKLWAAGQPVSDKNEVKVTGEFERKWSGSVKVDADHVEVLR</sequence>
<protein>
    <submittedName>
        <fullName evidence="3">Uncharacterized protein</fullName>
    </submittedName>
</protein>
<name>A0A071MLT3_9BURK</name>
<feature type="signal peptide" evidence="2">
    <location>
        <begin position="1"/>
        <end position="21"/>
    </location>
</feature>
<evidence type="ECO:0000313" key="3">
    <source>
        <dbReference type="EMBL" id="KEA57481.1"/>
    </source>
</evidence>
<gene>
    <name evidence="3" type="ORF">DT99_21030</name>
</gene>
<dbReference type="EMBL" id="JJOA01000017">
    <property type="protein sequence ID" value="KEA57481.1"/>
    <property type="molecule type" value="Genomic_DNA"/>
</dbReference>
<dbReference type="OrthoDB" id="6650354at2"/>
<dbReference type="AlphaFoldDB" id="A0A071MLT3"/>
<comment type="caution">
    <text evidence="3">The sequence shown here is derived from an EMBL/GenBank/DDBJ whole genome shotgun (WGS) entry which is preliminary data.</text>
</comment>